<accession>M4V5K2</accession>
<keyword evidence="2" id="KW-1185">Reference proteome</keyword>
<protein>
    <recommendedName>
        <fullName evidence="3">Lipoprotein</fullName>
    </recommendedName>
</protein>
<organism evidence="1 2">
    <name type="scientific">Pseudobdellovibrio exovorus JSS</name>
    <dbReference type="NCBI Taxonomy" id="1184267"/>
    <lineage>
        <taxon>Bacteria</taxon>
        <taxon>Pseudomonadati</taxon>
        <taxon>Bdellovibrionota</taxon>
        <taxon>Bdellovibrionia</taxon>
        <taxon>Bdellovibrionales</taxon>
        <taxon>Pseudobdellovibrionaceae</taxon>
        <taxon>Pseudobdellovibrio</taxon>
    </lineage>
</organism>
<name>M4V5K2_9BACT</name>
<evidence type="ECO:0000313" key="1">
    <source>
        <dbReference type="EMBL" id="AGH94627.1"/>
    </source>
</evidence>
<proteinExistence type="predicted"/>
<gene>
    <name evidence="1" type="ORF">A11Q_407</name>
</gene>
<dbReference type="HOGENOM" id="CLU_1369857_0_0_7"/>
<sequence length="196" mass="22538">MILGLIWSGCSKKSVEISDTSSAYLIETKAQIKNDGDTNSVTIEIALLPQQAIRMEISATLGVSVATVVMTPTQISYLLHSNKQFYTGPFHEKTLYPVFKKNIDPTILWRVVHDQVPQSAQLKCEVDADKRPLVCRDSEGTLVKWQYLADHRRRIDITSNRFEMRWLFTHQSVMSNYQNETFVLKKPSDYKEIIIR</sequence>
<dbReference type="EMBL" id="CP003537">
    <property type="protein sequence ID" value="AGH94627.1"/>
    <property type="molecule type" value="Genomic_DNA"/>
</dbReference>
<dbReference type="Pfam" id="PF14125">
    <property type="entry name" value="DUF4292"/>
    <property type="match status" value="1"/>
</dbReference>
<dbReference type="KEGG" id="bex:A11Q_407"/>
<dbReference type="AlphaFoldDB" id="M4V5K2"/>
<dbReference type="InterPro" id="IPR025634">
    <property type="entry name" value="DUF4292"/>
</dbReference>
<evidence type="ECO:0000313" key="2">
    <source>
        <dbReference type="Proteomes" id="UP000012040"/>
    </source>
</evidence>
<dbReference type="eggNOG" id="ENOG50309VU">
    <property type="taxonomic scope" value="Bacteria"/>
</dbReference>
<dbReference type="STRING" id="1184267.A11Q_407"/>
<evidence type="ECO:0008006" key="3">
    <source>
        <dbReference type="Google" id="ProtNLM"/>
    </source>
</evidence>
<dbReference type="PATRIC" id="fig|1184267.3.peg.411"/>
<dbReference type="Proteomes" id="UP000012040">
    <property type="component" value="Chromosome"/>
</dbReference>
<reference evidence="1 2" key="1">
    <citation type="journal article" date="2013" name="ISME J.">
        <title>By their genes ye shall know them: genomic signatures of predatory bacteria.</title>
        <authorList>
            <person name="Pasternak Z."/>
            <person name="Pietrokovski S."/>
            <person name="Rotem O."/>
            <person name="Gophna U."/>
            <person name="Lurie-Weinberger M.N."/>
            <person name="Jurkevitch E."/>
        </authorList>
    </citation>
    <scope>NUCLEOTIDE SEQUENCE [LARGE SCALE GENOMIC DNA]</scope>
    <source>
        <strain evidence="1 2">JSS</strain>
    </source>
</reference>